<organism evidence="1 2">
    <name type="scientific">Cardiocondyla obscurior</name>
    <dbReference type="NCBI Taxonomy" id="286306"/>
    <lineage>
        <taxon>Eukaryota</taxon>
        <taxon>Metazoa</taxon>
        <taxon>Ecdysozoa</taxon>
        <taxon>Arthropoda</taxon>
        <taxon>Hexapoda</taxon>
        <taxon>Insecta</taxon>
        <taxon>Pterygota</taxon>
        <taxon>Neoptera</taxon>
        <taxon>Endopterygota</taxon>
        <taxon>Hymenoptera</taxon>
        <taxon>Apocrita</taxon>
        <taxon>Aculeata</taxon>
        <taxon>Formicoidea</taxon>
        <taxon>Formicidae</taxon>
        <taxon>Myrmicinae</taxon>
        <taxon>Cardiocondyla</taxon>
    </lineage>
</organism>
<reference evidence="1 2" key="1">
    <citation type="submission" date="2023-03" db="EMBL/GenBank/DDBJ databases">
        <title>High recombination rates correlate with genetic variation in Cardiocondyla obscurior ants.</title>
        <authorList>
            <person name="Errbii M."/>
        </authorList>
    </citation>
    <scope>NUCLEOTIDE SEQUENCE [LARGE SCALE GENOMIC DNA]</scope>
    <source>
        <strain evidence="1">Alpha-2009</strain>
        <tissue evidence="1">Whole body</tissue>
    </source>
</reference>
<protein>
    <submittedName>
        <fullName evidence="1">Uncharacterized protein</fullName>
    </submittedName>
</protein>
<accession>A0AAW2FJF6</accession>
<dbReference type="AlphaFoldDB" id="A0AAW2FJF6"/>
<keyword evidence="2" id="KW-1185">Reference proteome</keyword>
<dbReference type="Proteomes" id="UP001430953">
    <property type="component" value="Unassembled WGS sequence"/>
</dbReference>
<proteinExistence type="predicted"/>
<evidence type="ECO:0000313" key="1">
    <source>
        <dbReference type="EMBL" id="KAL0114180.1"/>
    </source>
</evidence>
<gene>
    <name evidence="1" type="ORF">PUN28_011477</name>
</gene>
<name>A0AAW2FJF6_9HYME</name>
<sequence length="82" mass="9258">MQPMPSCNVAPSATSRCAMILPISCSTSLDGGQEIQGNGQSALKHCCKYYLFSNYQNTTRINNRKYPKQICHLYKLLFKHLT</sequence>
<dbReference type="EMBL" id="JADYXP020000011">
    <property type="protein sequence ID" value="KAL0114180.1"/>
    <property type="molecule type" value="Genomic_DNA"/>
</dbReference>
<comment type="caution">
    <text evidence="1">The sequence shown here is derived from an EMBL/GenBank/DDBJ whole genome shotgun (WGS) entry which is preliminary data.</text>
</comment>
<evidence type="ECO:0000313" key="2">
    <source>
        <dbReference type="Proteomes" id="UP001430953"/>
    </source>
</evidence>